<proteinExistence type="predicted"/>
<dbReference type="Proteomes" id="UP001200022">
    <property type="component" value="Unassembled WGS sequence"/>
</dbReference>
<comment type="caution">
    <text evidence="1">The sequence shown here is derived from an EMBL/GenBank/DDBJ whole genome shotgun (WGS) entry which is preliminary data.</text>
</comment>
<dbReference type="SUPFAM" id="SSF81296">
    <property type="entry name" value="E set domains"/>
    <property type="match status" value="1"/>
</dbReference>
<protein>
    <submittedName>
        <fullName evidence="1">Alpha/beta hydrolase</fullName>
    </submittedName>
</protein>
<gene>
    <name evidence="1" type="ORF">L3X39_12510</name>
</gene>
<evidence type="ECO:0000313" key="2">
    <source>
        <dbReference type="Proteomes" id="UP001200022"/>
    </source>
</evidence>
<dbReference type="InterPro" id="IPR000801">
    <property type="entry name" value="Esterase-like"/>
</dbReference>
<evidence type="ECO:0000313" key="1">
    <source>
        <dbReference type="EMBL" id="MCF7561461.1"/>
    </source>
</evidence>
<reference evidence="1 2" key="1">
    <citation type="submission" date="2022-01" db="EMBL/GenBank/DDBJ databases">
        <title>Draft genome sequence of Sabulilitoribacter multivorans KCTC 32326.</title>
        <authorList>
            <person name="Oh J.-S."/>
        </authorList>
    </citation>
    <scope>NUCLEOTIDE SEQUENCE [LARGE SCALE GENOMIC DNA]</scope>
    <source>
        <strain evidence="1 2">M-M16</strain>
    </source>
</reference>
<sequence length="385" mass="43887">MKQFCYLLIVLLVQIGFAQTTIIVEEIPKETAKNSAIFISGDFEGWSGGQKKYELEHKDGFYSITIPKLSDQIQFKFTQGSWESVECDKNGLSIENRTYTFNRPNDTIKIKIAGWNNLFSIEKLSTAAKNVSILSKDFEIPQLNRERRIWLYLPPNYETENQSFPVIYMHDGQNIFDNSTSYSGEWSVDETLNKLYQEKGLSYIVVGIDNGKDKRLDEYSPWKNEKYGGGEGDAYLEFIIKTLKPYIDSNYKTLTDKNNTAIMGSSMGGLISFYAGLKYSDVFGKVGVFSPAFWFAPDINAFTNTHGAVKNTKMYFLAGGKEGENVSFQEINKTVKDMNSIITALKNQNFPVNNIYSKIVPDGKHNEALWKNNFEEAIIWLFSEN</sequence>
<dbReference type="Gene3D" id="3.40.50.1820">
    <property type="entry name" value="alpha/beta hydrolase"/>
    <property type="match status" value="1"/>
</dbReference>
<dbReference type="SUPFAM" id="SSF53474">
    <property type="entry name" value="alpha/beta-Hydrolases"/>
    <property type="match status" value="1"/>
</dbReference>
<dbReference type="InterPro" id="IPR013783">
    <property type="entry name" value="Ig-like_fold"/>
</dbReference>
<name>A0ABS9ILH0_9FLAO</name>
<dbReference type="EMBL" id="JAKKDV010000005">
    <property type="protein sequence ID" value="MCF7561461.1"/>
    <property type="molecule type" value="Genomic_DNA"/>
</dbReference>
<dbReference type="Pfam" id="PF00756">
    <property type="entry name" value="Esterase"/>
    <property type="match status" value="1"/>
</dbReference>
<dbReference type="Gene3D" id="2.60.40.10">
    <property type="entry name" value="Immunoglobulins"/>
    <property type="match status" value="1"/>
</dbReference>
<dbReference type="InterPro" id="IPR014756">
    <property type="entry name" value="Ig_E-set"/>
</dbReference>
<keyword evidence="1" id="KW-0378">Hydrolase</keyword>
<accession>A0ABS9ILH0</accession>
<dbReference type="InterPro" id="IPR050583">
    <property type="entry name" value="Mycobacterial_A85_antigen"/>
</dbReference>
<keyword evidence="2" id="KW-1185">Reference proteome</keyword>
<dbReference type="PANTHER" id="PTHR48098">
    <property type="entry name" value="ENTEROCHELIN ESTERASE-RELATED"/>
    <property type="match status" value="1"/>
</dbReference>
<dbReference type="InterPro" id="IPR029058">
    <property type="entry name" value="AB_hydrolase_fold"/>
</dbReference>
<organism evidence="1 2">
    <name type="scientific">Flaviramulus multivorans</name>
    <dbReference type="NCBI Taxonomy" id="1304750"/>
    <lineage>
        <taxon>Bacteria</taxon>
        <taxon>Pseudomonadati</taxon>
        <taxon>Bacteroidota</taxon>
        <taxon>Flavobacteriia</taxon>
        <taxon>Flavobacteriales</taxon>
        <taxon>Flavobacteriaceae</taxon>
        <taxon>Flaviramulus</taxon>
    </lineage>
</organism>
<dbReference type="RefSeq" id="WP_237232184.1">
    <property type="nucleotide sequence ID" value="NZ_JAKKDV010000005.1"/>
</dbReference>
<dbReference type="GO" id="GO:0016787">
    <property type="term" value="F:hydrolase activity"/>
    <property type="evidence" value="ECO:0007669"/>
    <property type="project" value="UniProtKB-KW"/>
</dbReference>
<keyword evidence="1" id="KW-0238">DNA-binding</keyword>
<dbReference type="GO" id="GO:0003677">
    <property type="term" value="F:DNA binding"/>
    <property type="evidence" value="ECO:0007669"/>
    <property type="project" value="UniProtKB-KW"/>
</dbReference>
<dbReference type="PANTHER" id="PTHR48098:SF6">
    <property type="entry name" value="FERRI-BACILLIBACTIN ESTERASE BESA"/>
    <property type="match status" value="1"/>
</dbReference>